<evidence type="ECO:0000313" key="3">
    <source>
        <dbReference type="EMBL" id="SNR79067.1"/>
    </source>
</evidence>
<gene>
    <name evidence="3" type="ORF">SAMN06266787_13210</name>
</gene>
<dbReference type="InterPro" id="IPR010995">
    <property type="entry name" value="DNA_repair_Rad51/TF_NusA_a-hlx"/>
</dbReference>
<feature type="compositionally biased region" description="Basic and acidic residues" evidence="1">
    <location>
        <begin position="140"/>
        <end position="157"/>
    </location>
</feature>
<sequence length="339" mass="36405">MRQPTRLIRDSVDRLKLEVSLPGGRYQLSLDDRAIIVLTDGLGLTERDTVPEPFVPVFVAMGDAWFPNQRDVDAIIDDLSADGTLNPNERSALISYVTDSNIAERNSERVQTAINRSPIGDEVSAEDLQIVDLPSLPDSLKTDETGGKSDNSVEAKQESTAPEEPTRTESEIVSELERIPGIGPQRANQLAEGGVTSLESLADSRPGYLADIEGITEGVAAVAVEGAREIVGRTKPADERLRDQTGVSESVFDPALASLAASGVPASEAVPKLRLLYGPTVADIDAVTGQQAYFLYESGYQTPYDIIQASQEELTDVYQVGSTTAAEIRSAARSMLDAQ</sequence>
<feature type="domain" description="Helix-hairpin-helix DNA-binding motif class 1" evidence="2">
    <location>
        <begin position="174"/>
        <end position="193"/>
    </location>
</feature>
<evidence type="ECO:0000259" key="2">
    <source>
        <dbReference type="SMART" id="SM00278"/>
    </source>
</evidence>
<dbReference type="Proteomes" id="UP000198297">
    <property type="component" value="Unassembled WGS sequence"/>
</dbReference>
<feature type="domain" description="Helix-hairpin-helix DNA-binding motif class 1" evidence="2">
    <location>
        <begin position="207"/>
        <end position="226"/>
    </location>
</feature>
<dbReference type="AlphaFoldDB" id="A0A238Z6L5"/>
<dbReference type="GO" id="GO:0006281">
    <property type="term" value="P:DNA repair"/>
    <property type="evidence" value="ECO:0007669"/>
    <property type="project" value="InterPro"/>
</dbReference>
<dbReference type="InterPro" id="IPR003583">
    <property type="entry name" value="Hlx-hairpin-Hlx_DNA-bd_motif"/>
</dbReference>
<dbReference type="SMART" id="SM00278">
    <property type="entry name" value="HhH1"/>
    <property type="match status" value="3"/>
</dbReference>
<proteinExistence type="predicted"/>
<dbReference type="SUPFAM" id="SSF47794">
    <property type="entry name" value="Rad51 N-terminal domain-like"/>
    <property type="match status" value="2"/>
</dbReference>
<name>A0A238Z6L5_HALEZ</name>
<protein>
    <submittedName>
        <fullName evidence="3">Helix-hairpin-helix domain-containing protein</fullName>
    </submittedName>
</protein>
<dbReference type="RefSeq" id="WP_089309432.1">
    <property type="nucleotide sequence ID" value="NZ_FZNK01000032.1"/>
</dbReference>
<evidence type="ECO:0000256" key="1">
    <source>
        <dbReference type="SAM" id="MobiDB-lite"/>
    </source>
</evidence>
<dbReference type="Pfam" id="PF14520">
    <property type="entry name" value="HHH_5"/>
    <property type="match status" value="2"/>
</dbReference>
<feature type="domain" description="Helix-hairpin-helix DNA-binding motif class 1" evidence="2">
    <location>
        <begin position="312"/>
        <end position="331"/>
    </location>
</feature>
<dbReference type="GO" id="GO:0003677">
    <property type="term" value="F:DNA binding"/>
    <property type="evidence" value="ECO:0007669"/>
    <property type="project" value="InterPro"/>
</dbReference>
<accession>A0A238Z6L5</accession>
<evidence type="ECO:0000313" key="4">
    <source>
        <dbReference type="Proteomes" id="UP000198297"/>
    </source>
</evidence>
<reference evidence="3 4" key="1">
    <citation type="submission" date="2017-06" db="EMBL/GenBank/DDBJ databases">
        <authorList>
            <person name="Kim H.J."/>
            <person name="Triplett B.A."/>
        </authorList>
    </citation>
    <scope>NUCLEOTIDE SEQUENCE [LARGE SCALE GENOMIC DNA]</scope>
    <source>
        <strain evidence="3 4">DSM 19316</strain>
    </source>
</reference>
<dbReference type="GO" id="GO:0000166">
    <property type="term" value="F:nucleotide binding"/>
    <property type="evidence" value="ECO:0007669"/>
    <property type="project" value="InterPro"/>
</dbReference>
<organism evidence="3 4">
    <name type="scientific">Halorubrum ezzemoulense</name>
    <name type="common">Halorubrum chaoviator</name>
    <dbReference type="NCBI Taxonomy" id="337243"/>
    <lineage>
        <taxon>Archaea</taxon>
        <taxon>Methanobacteriati</taxon>
        <taxon>Methanobacteriota</taxon>
        <taxon>Stenosarchaea group</taxon>
        <taxon>Halobacteria</taxon>
        <taxon>Halobacteriales</taxon>
        <taxon>Haloferacaceae</taxon>
        <taxon>Halorubrum</taxon>
    </lineage>
</organism>
<feature type="region of interest" description="Disordered" evidence="1">
    <location>
        <begin position="136"/>
        <end position="170"/>
    </location>
</feature>
<dbReference type="EMBL" id="FZNK01000032">
    <property type="protein sequence ID" value="SNR79067.1"/>
    <property type="molecule type" value="Genomic_DNA"/>
</dbReference>
<dbReference type="Gene3D" id="1.10.150.20">
    <property type="entry name" value="5' to 3' exonuclease, C-terminal subdomain"/>
    <property type="match status" value="2"/>
</dbReference>